<evidence type="ECO:0000259" key="4">
    <source>
        <dbReference type="Pfam" id="PF00724"/>
    </source>
</evidence>
<dbReference type="InterPro" id="IPR001155">
    <property type="entry name" value="OxRdtase_FMN_N"/>
</dbReference>
<dbReference type="Gene3D" id="3.20.20.70">
    <property type="entry name" value="Aldolase class I"/>
    <property type="match status" value="1"/>
</dbReference>
<proteinExistence type="inferred from homology"/>
<reference evidence="5 6" key="1">
    <citation type="submission" date="2020-12" db="EMBL/GenBank/DDBJ databases">
        <title>Effect of drift, selection, and recombination on the evolution of hybrid genomes in Candida yeast pathogens.</title>
        <authorList>
            <person name="Mixao V."/>
            <person name="Ksiezopolska E."/>
            <person name="Saus E."/>
            <person name="Boekhout T."/>
            <person name="Gacser A."/>
            <person name="Gabaldon T."/>
        </authorList>
    </citation>
    <scope>NUCLEOTIDE SEQUENCE [LARGE SCALE GENOMIC DNA]</scope>
    <source>
        <strain evidence="5 6">BP57</strain>
    </source>
</reference>
<organism evidence="5 6">
    <name type="scientific">Candida metapsilosis</name>
    <dbReference type="NCBI Taxonomy" id="273372"/>
    <lineage>
        <taxon>Eukaryota</taxon>
        <taxon>Fungi</taxon>
        <taxon>Dikarya</taxon>
        <taxon>Ascomycota</taxon>
        <taxon>Saccharomycotina</taxon>
        <taxon>Pichiomycetes</taxon>
        <taxon>Debaryomycetaceae</taxon>
        <taxon>Candida/Lodderomyces clade</taxon>
        <taxon>Candida</taxon>
    </lineage>
</organism>
<evidence type="ECO:0000313" key="6">
    <source>
        <dbReference type="Proteomes" id="UP000669133"/>
    </source>
</evidence>
<dbReference type="PANTHER" id="PTHR22893">
    <property type="entry name" value="NADH OXIDOREDUCTASE-RELATED"/>
    <property type="match status" value="1"/>
</dbReference>
<feature type="domain" description="NADH:flavin oxidoreductase/NADH oxidase N-terminal" evidence="4">
    <location>
        <begin position="7"/>
        <end position="331"/>
    </location>
</feature>
<dbReference type="Pfam" id="PF00724">
    <property type="entry name" value="Oxidored_FMN"/>
    <property type="match status" value="1"/>
</dbReference>
<name>A0A8H7ZDC2_9ASCO</name>
<evidence type="ECO:0000256" key="2">
    <source>
        <dbReference type="ARBA" id="ARBA00005979"/>
    </source>
</evidence>
<accession>A0A8H7ZDC2</accession>
<comment type="caution">
    <text evidence="5">The sequence shown here is derived from an EMBL/GenBank/DDBJ whole genome shotgun (WGS) entry which is preliminary data.</text>
</comment>
<dbReference type="PANTHER" id="PTHR22893:SF91">
    <property type="entry name" value="NADPH DEHYDROGENASE 2-RELATED"/>
    <property type="match status" value="1"/>
</dbReference>
<comment type="similarity">
    <text evidence="2">Belongs to the NADH:flavin oxidoreductase/NADH oxidase family.</text>
</comment>
<protein>
    <recommendedName>
        <fullName evidence="4">NADH:flavin oxidoreductase/NADH oxidase N-terminal domain-containing protein</fullName>
    </recommendedName>
</protein>
<dbReference type="SUPFAM" id="SSF51395">
    <property type="entry name" value="FMN-linked oxidoreductases"/>
    <property type="match status" value="1"/>
</dbReference>
<dbReference type="EMBL" id="JAEOAQ010000008">
    <property type="protein sequence ID" value="KAG5416883.1"/>
    <property type="molecule type" value="Genomic_DNA"/>
</dbReference>
<keyword evidence="3" id="KW-0285">Flavoprotein</keyword>
<dbReference type="OrthoDB" id="276546at2759"/>
<dbReference type="GeneID" id="93654242"/>
<dbReference type="RefSeq" id="XP_067545999.1">
    <property type="nucleotide sequence ID" value="XM_067694809.1"/>
</dbReference>
<evidence type="ECO:0000256" key="1">
    <source>
        <dbReference type="ARBA" id="ARBA00001917"/>
    </source>
</evidence>
<evidence type="ECO:0000313" key="5">
    <source>
        <dbReference type="EMBL" id="KAG5416883.1"/>
    </source>
</evidence>
<gene>
    <name evidence="5" type="ORF">I9W82_005613</name>
</gene>
<dbReference type="InterPro" id="IPR045247">
    <property type="entry name" value="Oye-like"/>
</dbReference>
<comment type="cofactor">
    <cofactor evidence="1">
        <name>FMN</name>
        <dbReference type="ChEBI" id="CHEBI:58210"/>
    </cofactor>
</comment>
<dbReference type="AlphaFoldDB" id="A0A8H7ZDC2"/>
<dbReference type="GO" id="GO:0010181">
    <property type="term" value="F:FMN binding"/>
    <property type="evidence" value="ECO:0007669"/>
    <property type="project" value="InterPro"/>
</dbReference>
<dbReference type="InterPro" id="IPR013785">
    <property type="entry name" value="Aldolase_TIM"/>
</dbReference>
<sequence length="439" mass="49709">MQLKYTNLFKPIVIGNNVQLSHRVVHLPTSRSRSTDDGENFPTDLMLEYYDSRSKVKGSLIIFESTLISPRSGLMPYKSGVWSFEQCKSLTLITDEIHANGSFVSCQIFAPGRTSNIHLLKKRGLPFLAPSPIYHSPDQAKTASHLNYPLQELTIEQIHDIQQDFVTAAVNSLTVARFDFVELHGTSGFLIEQFLSPISNVRTDEYGGSIENRCRFLKEIIEMFIKHPKIGSSKIGLRLSAWSTHSGMVYPAEEYPMDDTFPPYLYCLHMMSFLENLKQSGEEIAYVSLQEPRVSGSLDQNPSGRTNASLLSVWSGIVVRAGGYATNYKGDPSCIKSNNPNLEVVDGQIKHYSSLINDVDADDRTLIGFSRPFTSNPDLIERLRSDKKLDLYERGYFYTHQLEGYLSFGDFVDDELYSNTMKLPKEEMHRYGKSLVNYI</sequence>
<dbReference type="Proteomes" id="UP000669133">
    <property type="component" value="Unassembled WGS sequence"/>
</dbReference>
<evidence type="ECO:0000256" key="3">
    <source>
        <dbReference type="ARBA" id="ARBA00022643"/>
    </source>
</evidence>
<keyword evidence="6" id="KW-1185">Reference proteome</keyword>
<keyword evidence="3" id="KW-0288">FMN</keyword>
<dbReference type="GO" id="GO:0003959">
    <property type="term" value="F:NADPH dehydrogenase activity"/>
    <property type="evidence" value="ECO:0007669"/>
    <property type="project" value="TreeGrafter"/>
</dbReference>